<keyword evidence="2 7" id="KW-0489">Methyltransferase</keyword>
<evidence type="ECO:0000256" key="5">
    <source>
        <dbReference type="ARBA" id="ARBA00048391"/>
    </source>
</evidence>
<dbReference type="PANTHER" id="PTHR18895:SF74">
    <property type="entry name" value="MTRF1L RELEASE FACTOR GLUTAMINE METHYLTRANSFERASE"/>
    <property type="match status" value="1"/>
</dbReference>
<dbReference type="InterPro" id="IPR029063">
    <property type="entry name" value="SAM-dependent_MTases_sf"/>
</dbReference>
<gene>
    <name evidence="7" type="ORF">CLV46_1758</name>
</gene>
<dbReference type="Gene3D" id="3.40.50.150">
    <property type="entry name" value="Vaccinia Virus protein VP39"/>
    <property type="match status" value="1"/>
</dbReference>
<keyword evidence="8" id="KW-1185">Reference proteome</keyword>
<dbReference type="GO" id="GO:0102559">
    <property type="term" value="F:peptide chain release factor N(5)-glutamine methyltransferase activity"/>
    <property type="evidence" value="ECO:0007669"/>
    <property type="project" value="UniProtKB-EC"/>
</dbReference>
<evidence type="ECO:0000256" key="1">
    <source>
        <dbReference type="ARBA" id="ARBA00012771"/>
    </source>
</evidence>
<dbReference type="InterPro" id="IPR050320">
    <property type="entry name" value="N5-glutamine_MTase"/>
</dbReference>
<dbReference type="NCBIfam" id="TIGR03704">
    <property type="entry name" value="PrmC_rel_meth"/>
    <property type="match status" value="1"/>
</dbReference>
<evidence type="ECO:0000256" key="2">
    <source>
        <dbReference type="ARBA" id="ARBA00022603"/>
    </source>
</evidence>
<dbReference type="EMBL" id="PGFF01000001">
    <property type="protein sequence ID" value="PJJ72193.1"/>
    <property type="molecule type" value="Genomic_DNA"/>
</dbReference>
<comment type="caution">
    <text evidence="7">The sequence shown here is derived from an EMBL/GenBank/DDBJ whole genome shotgun (WGS) entry which is preliminary data.</text>
</comment>
<comment type="catalytic activity">
    <reaction evidence="5">
        <text>L-glutaminyl-[peptide chain release factor] + S-adenosyl-L-methionine = N(5)-methyl-L-glutaminyl-[peptide chain release factor] + S-adenosyl-L-homocysteine + H(+)</text>
        <dbReference type="Rhea" id="RHEA:42896"/>
        <dbReference type="Rhea" id="RHEA-COMP:10271"/>
        <dbReference type="Rhea" id="RHEA-COMP:10272"/>
        <dbReference type="ChEBI" id="CHEBI:15378"/>
        <dbReference type="ChEBI" id="CHEBI:30011"/>
        <dbReference type="ChEBI" id="CHEBI:57856"/>
        <dbReference type="ChEBI" id="CHEBI:59789"/>
        <dbReference type="ChEBI" id="CHEBI:61891"/>
        <dbReference type="EC" id="2.1.1.297"/>
    </reaction>
</comment>
<keyword evidence="3 7" id="KW-0808">Transferase</keyword>
<dbReference type="PANTHER" id="PTHR18895">
    <property type="entry name" value="HEMK METHYLTRANSFERASE"/>
    <property type="match status" value="1"/>
</dbReference>
<dbReference type="InterPro" id="IPR004556">
    <property type="entry name" value="HemK-like"/>
</dbReference>
<feature type="domain" description="Methyltransferase small" evidence="6">
    <location>
        <begin position="66"/>
        <end position="155"/>
    </location>
</feature>
<proteinExistence type="predicted"/>
<evidence type="ECO:0000259" key="6">
    <source>
        <dbReference type="Pfam" id="PF05175"/>
    </source>
</evidence>
<dbReference type="InterPro" id="IPR007848">
    <property type="entry name" value="Small_mtfrase_dom"/>
</dbReference>
<evidence type="ECO:0000313" key="7">
    <source>
        <dbReference type="EMBL" id="PJJ72193.1"/>
    </source>
</evidence>
<dbReference type="GO" id="GO:0032259">
    <property type="term" value="P:methylation"/>
    <property type="evidence" value="ECO:0007669"/>
    <property type="project" value="UniProtKB-KW"/>
</dbReference>
<dbReference type="NCBIfam" id="TIGR00536">
    <property type="entry name" value="hemK_fam"/>
    <property type="match status" value="1"/>
</dbReference>
<dbReference type="EC" id="2.1.1.297" evidence="1"/>
<dbReference type="SUPFAM" id="SSF53335">
    <property type="entry name" value="S-adenosyl-L-methionine-dependent methyltransferases"/>
    <property type="match status" value="1"/>
</dbReference>
<dbReference type="CDD" id="cd02440">
    <property type="entry name" value="AdoMet_MTases"/>
    <property type="match status" value="1"/>
</dbReference>
<evidence type="ECO:0000256" key="4">
    <source>
        <dbReference type="ARBA" id="ARBA00022691"/>
    </source>
</evidence>
<dbReference type="InterPro" id="IPR022446">
    <property type="entry name" value="MeTrfrase_put"/>
</dbReference>
<accession>A0A2M9CJW8</accession>
<dbReference type="Pfam" id="PF05175">
    <property type="entry name" value="MTS"/>
    <property type="match status" value="1"/>
</dbReference>
<dbReference type="Proteomes" id="UP000228758">
    <property type="component" value="Unassembled WGS sequence"/>
</dbReference>
<keyword evidence="4" id="KW-0949">S-adenosyl-L-methionine</keyword>
<evidence type="ECO:0000256" key="3">
    <source>
        <dbReference type="ARBA" id="ARBA00022679"/>
    </source>
</evidence>
<evidence type="ECO:0000313" key="8">
    <source>
        <dbReference type="Proteomes" id="UP000228758"/>
    </source>
</evidence>
<sequence>MRAAGCVFAEDEAALLAAEARSDEEFERMLRERVDGRPLEIVVGWAGFDGLRVIVDEQVFVPRRRTELLVELAAEHGGRVVVDLCCGSGAIGLALARRLPGLELHAADIHPAAVSTARRNLAGIGEVHEGDLFDALPRRLRGKIDLLAVNAPYVPTRAIADMPPEARNHEPLVTLDGGADGLDLHRRVAAEAGSWLAPGAALLIECGEPQAAASAALFAARGFTARIEHDEDRAATVVVAIAP</sequence>
<name>A0A2M9CJW8_9MICO</name>
<organism evidence="7 8">
    <name type="scientific">Diaminobutyricimonas aerilata</name>
    <dbReference type="NCBI Taxonomy" id="1162967"/>
    <lineage>
        <taxon>Bacteria</taxon>
        <taxon>Bacillati</taxon>
        <taxon>Actinomycetota</taxon>
        <taxon>Actinomycetes</taxon>
        <taxon>Micrococcales</taxon>
        <taxon>Microbacteriaceae</taxon>
        <taxon>Diaminobutyricimonas</taxon>
    </lineage>
</organism>
<dbReference type="AlphaFoldDB" id="A0A2M9CJW8"/>
<reference evidence="7 8" key="1">
    <citation type="submission" date="2017-11" db="EMBL/GenBank/DDBJ databases">
        <title>Genomic Encyclopedia of Archaeal and Bacterial Type Strains, Phase II (KMG-II): From Individual Species to Whole Genera.</title>
        <authorList>
            <person name="Goeker M."/>
        </authorList>
    </citation>
    <scope>NUCLEOTIDE SEQUENCE [LARGE SCALE GENOMIC DNA]</scope>
    <source>
        <strain evidence="7 8">DSM 27393</strain>
    </source>
</reference>
<protein>
    <recommendedName>
        <fullName evidence="1">peptide chain release factor N(5)-glutamine methyltransferase</fullName>
        <ecNumber evidence="1">2.1.1.297</ecNumber>
    </recommendedName>
</protein>